<dbReference type="GO" id="GO:0050660">
    <property type="term" value="F:flavin adenine dinucleotide binding"/>
    <property type="evidence" value="ECO:0007669"/>
    <property type="project" value="InterPro"/>
</dbReference>
<dbReference type="GO" id="GO:0005829">
    <property type="term" value="C:cytosol"/>
    <property type="evidence" value="ECO:0007669"/>
    <property type="project" value="TreeGrafter"/>
</dbReference>
<dbReference type="Pfam" id="PF02852">
    <property type="entry name" value="Pyr_redox_dim"/>
    <property type="match status" value="1"/>
</dbReference>
<protein>
    <recommendedName>
        <fullName evidence="3">thioredoxin-disulfide reductase (NADPH)</fullName>
        <ecNumber evidence="3">1.8.1.9</ecNumber>
    </recommendedName>
</protein>
<evidence type="ECO:0000256" key="3">
    <source>
        <dbReference type="ARBA" id="ARBA00012610"/>
    </source>
</evidence>
<sequence>MLRALRIIRTKVRFVPAPYFSTMQTAAENINRPSSTRPSSSNKASYAPQNLPVYDYDLVVVGGGSGGLAAAKEAAKLNKKAKVACFDLVTPTYHGTKWGLGGTCVNVGCVPKKLMHYAGGIGNILHRDAAEFGWQNVDNGKHDWATMQTLIGNYIKSLNFSYKVQLRSANVTYLDGLAHFIDQHTIEWKSLTKSGRLTFDKAIIAVGGRPTYGDFPGRELCISSDDIFWLKKNPGKTLIIGAGYIALECASFLHHIGNDVTVMIRSRPLRTMDHQCGEMICELMERDGVKFIMPANPRSFCALEQPEKLENAKEIRPGVWEHGKDAKGNEQYLHGSGVIEVKHADGKTTWIQPKGEIEVKYEYADHQRKGKIHSESFDTVLLAIGRTANIAGLGLDEIGVHVVNGKVLVDETEQTNLPHIYALGDVATGVIKHGKDLQYQAQVTIERPELTPVAIQAGQYLARRLWNLSNQLMNYRSIPSTVFTSPSEYGFVGLHEEQAMQSREDGGIGKENVRVYWSRYGNLEISPIHPHIKPTRSDCFVGKNSWTQQYALKNNVDWPEATYDLENSNYVLFSDDIGGQKRTAARVIKKYRNEQAKNKITYDIEIQNEEKTIVEGVTGEQLELQEEQELEKGEVFYKANCLAKLICDKSQNDRVIGFHYMGPNAGEVTQGFALAIMMGATKQQFDDLVGIHPTAAEEFTVLGVTKESESTLLKAAGCGGGSCG</sequence>
<dbReference type="EMBL" id="CAJNOE010000075">
    <property type="protein sequence ID" value="CAF0865339.1"/>
    <property type="molecule type" value="Genomic_DNA"/>
</dbReference>
<dbReference type="InterPro" id="IPR016156">
    <property type="entry name" value="FAD/NAD-linked_Rdtase_dimer_sf"/>
</dbReference>
<dbReference type="GO" id="GO:0034599">
    <property type="term" value="P:cellular response to oxidative stress"/>
    <property type="evidence" value="ECO:0007669"/>
    <property type="project" value="TreeGrafter"/>
</dbReference>
<evidence type="ECO:0000256" key="6">
    <source>
        <dbReference type="ARBA" id="ARBA00022933"/>
    </source>
</evidence>
<dbReference type="Gene3D" id="3.30.390.30">
    <property type="match status" value="1"/>
</dbReference>
<evidence type="ECO:0000256" key="4">
    <source>
        <dbReference type="ARBA" id="ARBA00022630"/>
    </source>
</evidence>
<dbReference type="PRINTS" id="PR00411">
    <property type="entry name" value="PNDRDTASEI"/>
</dbReference>
<dbReference type="SUPFAM" id="SSF51905">
    <property type="entry name" value="FAD/NAD(P)-binding domain"/>
    <property type="match status" value="1"/>
</dbReference>
<evidence type="ECO:0000256" key="2">
    <source>
        <dbReference type="ARBA" id="ARBA00007532"/>
    </source>
</evidence>
<keyword evidence="9 10" id="KW-0676">Redox-active center</keyword>
<reference evidence="13" key="1">
    <citation type="submission" date="2021-02" db="EMBL/GenBank/DDBJ databases">
        <authorList>
            <person name="Nowell W R."/>
        </authorList>
    </citation>
    <scope>NUCLEOTIDE SEQUENCE</scope>
</reference>
<dbReference type="Pfam" id="PF07992">
    <property type="entry name" value="Pyr_redox_2"/>
    <property type="match status" value="1"/>
</dbReference>
<keyword evidence="4 10" id="KW-0285">Flavoprotein</keyword>
<name>A0A813X521_9BILA</name>
<evidence type="ECO:0000256" key="5">
    <source>
        <dbReference type="ARBA" id="ARBA00022827"/>
    </source>
</evidence>
<dbReference type="GO" id="GO:0045454">
    <property type="term" value="P:cell redox homeostasis"/>
    <property type="evidence" value="ECO:0007669"/>
    <property type="project" value="InterPro"/>
</dbReference>
<dbReference type="EMBL" id="CAJOBB010000142">
    <property type="protein sequence ID" value="CAF3582703.1"/>
    <property type="molecule type" value="Genomic_DNA"/>
</dbReference>
<dbReference type="InterPro" id="IPR012999">
    <property type="entry name" value="Pyr_OxRdtase_I_AS"/>
</dbReference>
<keyword evidence="5 10" id="KW-0274">FAD</keyword>
<evidence type="ECO:0000259" key="11">
    <source>
        <dbReference type="Pfam" id="PF02852"/>
    </source>
</evidence>
<comment type="similarity">
    <text evidence="2 10">Belongs to the class-I pyridine nucleotide-disulfide oxidoreductase family.</text>
</comment>
<keyword evidence="6" id="KW-0712">Selenocysteine</keyword>
<dbReference type="InterPro" id="IPR036188">
    <property type="entry name" value="FAD/NAD-bd_sf"/>
</dbReference>
<dbReference type="SUPFAM" id="SSF55424">
    <property type="entry name" value="FAD/NAD-linked reductases, dimerisation (C-terminal) domain"/>
    <property type="match status" value="1"/>
</dbReference>
<organism evidence="13 15">
    <name type="scientific">Adineta steineri</name>
    <dbReference type="NCBI Taxonomy" id="433720"/>
    <lineage>
        <taxon>Eukaryota</taxon>
        <taxon>Metazoa</taxon>
        <taxon>Spiralia</taxon>
        <taxon>Gnathifera</taxon>
        <taxon>Rotifera</taxon>
        <taxon>Eurotatoria</taxon>
        <taxon>Bdelloidea</taxon>
        <taxon>Adinetida</taxon>
        <taxon>Adinetidae</taxon>
        <taxon>Adineta</taxon>
    </lineage>
</organism>
<comment type="cofactor">
    <cofactor evidence="1">
        <name>FAD</name>
        <dbReference type="ChEBI" id="CHEBI:57692"/>
    </cofactor>
</comment>
<keyword evidence="8" id="KW-1015">Disulfide bond</keyword>
<dbReference type="InterPro" id="IPR046952">
    <property type="entry name" value="GSHR/TRXR-like"/>
</dbReference>
<dbReference type="PRINTS" id="PR00368">
    <property type="entry name" value="FADPNR"/>
</dbReference>
<feature type="domain" description="FAD/NAD(P)-binding" evidence="12">
    <location>
        <begin position="56"/>
        <end position="458"/>
    </location>
</feature>
<gene>
    <name evidence="13" type="ORF">IZO911_LOCUS10359</name>
    <name evidence="14" type="ORF">KXQ929_LOCUS4207</name>
</gene>
<evidence type="ECO:0000256" key="10">
    <source>
        <dbReference type="RuleBase" id="RU003691"/>
    </source>
</evidence>
<accession>A0A813X521</accession>
<dbReference type="PROSITE" id="PS00076">
    <property type="entry name" value="PYRIDINE_REDOX_1"/>
    <property type="match status" value="1"/>
</dbReference>
<dbReference type="Proteomes" id="UP000663860">
    <property type="component" value="Unassembled WGS sequence"/>
</dbReference>
<dbReference type="Gene3D" id="3.50.50.60">
    <property type="entry name" value="FAD/NAD(P)-binding domain"/>
    <property type="match status" value="3"/>
</dbReference>
<evidence type="ECO:0000256" key="1">
    <source>
        <dbReference type="ARBA" id="ARBA00001974"/>
    </source>
</evidence>
<evidence type="ECO:0000313" key="14">
    <source>
        <dbReference type="EMBL" id="CAF3582703.1"/>
    </source>
</evidence>
<comment type="caution">
    <text evidence="13">The sequence shown here is derived from an EMBL/GenBank/DDBJ whole genome shotgun (WGS) entry which is preliminary data.</text>
</comment>
<dbReference type="GO" id="GO:0006749">
    <property type="term" value="P:glutathione metabolic process"/>
    <property type="evidence" value="ECO:0007669"/>
    <property type="project" value="TreeGrafter"/>
</dbReference>
<evidence type="ECO:0000313" key="13">
    <source>
        <dbReference type="EMBL" id="CAF0865339.1"/>
    </source>
</evidence>
<keyword evidence="7 10" id="KW-0560">Oxidoreductase</keyword>
<dbReference type="AlphaFoldDB" id="A0A813X521"/>
<proteinExistence type="inferred from homology"/>
<dbReference type="EC" id="1.8.1.9" evidence="3"/>
<evidence type="ECO:0000259" key="12">
    <source>
        <dbReference type="Pfam" id="PF07992"/>
    </source>
</evidence>
<evidence type="ECO:0000256" key="9">
    <source>
        <dbReference type="ARBA" id="ARBA00023284"/>
    </source>
</evidence>
<dbReference type="GO" id="GO:0005739">
    <property type="term" value="C:mitochondrion"/>
    <property type="evidence" value="ECO:0007669"/>
    <property type="project" value="TreeGrafter"/>
</dbReference>
<dbReference type="InterPro" id="IPR004099">
    <property type="entry name" value="Pyr_nucl-diS_OxRdtase_dimer"/>
</dbReference>
<evidence type="ECO:0000256" key="8">
    <source>
        <dbReference type="ARBA" id="ARBA00023157"/>
    </source>
</evidence>
<dbReference type="InterPro" id="IPR023753">
    <property type="entry name" value="FAD/NAD-binding_dom"/>
</dbReference>
<dbReference type="GO" id="GO:0004362">
    <property type="term" value="F:glutathione-disulfide reductase (NADPH) activity"/>
    <property type="evidence" value="ECO:0007669"/>
    <property type="project" value="TreeGrafter"/>
</dbReference>
<dbReference type="PANTHER" id="PTHR42737">
    <property type="entry name" value="GLUTATHIONE REDUCTASE"/>
    <property type="match status" value="1"/>
</dbReference>
<evidence type="ECO:0000256" key="7">
    <source>
        <dbReference type="ARBA" id="ARBA00023002"/>
    </source>
</evidence>
<feature type="domain" description="Pyridine nucleotide-disulphide oxidoreductase dimerisation" evidence="11">
    <location>
        <begin position="638"/>
        <end position="700"/>
    </location>
</feature>
<dbReference type="PANTHER" id="PTHR42737:SF8">
    <property type="entry name" value="THIOREDOXIN-DISULFIDE REDUCTASE"/>
    <property type="match status" value="1"/>
</dbReference>
<dbReference type="Proteomes" id="UP000663868">
    <property type="component" value="Unassembled WGS sequence"/>
</dbReference>
<evidence type="ECO:0000313" key="15">
    <source>
        <dbReference type="Proteomes" id="UP000663860"/>
    </source>
</evidence>